<evidence type="ECO:0000313" key="9">
    <source>
        <dbReference type="Proteomes" id="UP001597156"/>
    </source>
</evidence>
<evidence type="ECO:0000256" key="3">
    <source>
        <dbReference type="ARBA" id="ARBA00022884"/>
    </source>
</evidence>
<evidence type="ECO:0000256" key="2">
    <source>
        <dbReference type="ARBA" id="ARBA00022814"/>
    </source>
</evidence>
<dbReference type="RefSeq" id="WP_191981363.1">
    <property type="nucleotide sequence ID" value="NZ_JBHTLH010000042.1"/>
</dbReference>
<dbReference type="Proteomes" id="UP001597156">
    <property type="component" value="Unassembled WGS sequence"/>
</dbReference>
<dbReference type="HAMAP" id="MF_00073">
    <property type="entry name" value="NusB"/>
    <property type="match status" value="1"/>
</dbReference>
<dbReference type="NCBIfam" id="TIGR01951">
    <property type="entry name" value="nusB"/>
    <property type="match status" value="1"/>
</dbReference>
<feature type="domain" description="NusB/RsmB/TIM44" evidence="7">
    <location>
        <begin position="11"/>
        <end position="136"/>
    </location>
</feature>
<gene>
    <name evidence="6 8" type="primary">nusB</name>
    <name evidence="8" type="ORF">ACFQ22_12365</name>
</gene>
<dbReference type="InterPro" id="IPR011605">
    <property type="entry name" value="NusB_fam"/>
</dbReference>
<evidence type="ECO:0000259" key="7">
    <source>
        <dbReference type="Pfam" id="PF01029"/>
    </source>
</evidence>
<dbReference type="InterPro" id="IPR035926">
    <property type="entry name" value="NusB-like_sf"/>
</dbReference>
<dbReference type="PANTHER" id="PTHR11078">
    <property type="entry name" value="N UTILIZATION SUBSTANCE PROTEIN B-RELATED"/>
    <property type="match status" value="1"/>
</dbReference>
<dbReference type="NCBIfam" id="NF001223">
    <property type="entry name" value="PRK00202.1-1"/>
    <property type="match status" value="1"/>
</dbReference>
<dbReference type="SUPFAM" id="SSF48013">
    <property type="entry name" value="NusB-like"/>
    <property type="match status" value="1"/>
</dbReference>
<keyword evidence="2 6" id="KW-0889">Transcription antitermination</keyword>
<comment type="caution">
    <text evidence="8">The sequence shown here is derived from an EMBL/GenBank/DDBJ whole genome shotgun (WGS) entry which is preliminary data.</text>
</comment>
<keyword evidence="9" id="KW-1185">Reference proteome</keyword>
<evidence type="ECO:0000256" key="1">
    <source>
        <dbReference type="ARBA" id="ARBA00005952"/>
    </source>
</evidence>
<dbReference type="Pfam" id="PF01029">
    <property type="entry name" value="NusB"/>
    <property type="match status" value="1"/>
</dbReference>
<sequence length="142" mass="16422">MVRHKVALTRHQIRELAFQTLFALNANKQTNKEDFFVVLTDGQYGDEYPKYLDQLTSGVVANKEELDNLIEKYLKSDWSINRIAKTDLIILEIALYEMLHVDDLPPKVSINEAIELAKKYSDDRSRKFVNGILSHALEELVK</sequence>
<protein>
    <recommendedName>
        <fullName evidence="6">Transcription antitermination protein NusB</fullName>
    </recommendedName>
    <alternativeName>
        <fullName evidence="6">Antitermination factor NusB</fullName>
    </alternativeName>
</protein>
<proteinExistence type="inferred from homology"/>
<reference evidence="9" key="1">
    <citation type="journal article" date="2019" name="Int. J. Syst. Evol. Microbiol.">
        <title>The Global Catalogue of Microorganisms (GCM) 10K type strain sequencing project: providing services to taxonomists for standard genome sequencing and annotation.</title>
        <authorList>
            <consortium name="The Broad Institute Genomics Platform"/>
            <consortium name="The Broad Institute Genome Sequencing Center for Infectious Disease"/>
            <person name="Wu L."/>
            <person name="Ma J."/>
        </authorList>
    </citation>
    <scope>NUCLEOTIDE SEQUENCE [LARGE SCALE GENOMIC DNA]</scope>
    <source>
        <strain evidence="9">CCUG 71848</strain>
    </source>
</reference>
<keyword evidence="4 6" id="KW-0805">Transcription regulation</keyword>
<comment type="function">
    <text evidence="6">Involved in transcription antitermination. Required for transcription of ribosomal RNA (rRNA) genes. Binds specifically to the boxA antiterminator sequence of the ribosomal RNA (rrn) operons.</text>
</comment>
<evidence type="ECO:0000313" key="8">
    <source>
        <dbReference type="EMBL" id="MFD1126145.1"/>
    </source>
</evidence>
<comment type="similarity">
    <text evidence="1 6">Belongs to the NusB family.</text>
</comment>
<dbReference type="PANTHER" id="PTHR11078:SF3">
    <property type="entry name" value="ANTITERMINATION NUSB DOMAIN-CONTAINING PROTEIN"/>
    <property type="match status" value="1"/>
</dbReference>
<accession>A0ABW3PM90</accession>
<evidence type="ECO:0000256" key="4">
    <source>
        <dbReference type="ARBA" id="ARBA00023015"/>
    </source>
</evidence>
<name>A0ABW3PM90_9LACO</name>
<evidence type="ECO:0000256" key="6">
    <source>
        <dbReference type="HAMAP-Rule" id="MF_00073"/>
    </source>
</evidence>
<dbReference type="EMBL" id="JBHTLH010000042">
    <property type="protein sequence ID" value="MFD1126145.1"/>
    <property type="molecule type" value="Genomic_DNA"/>
</dbReference>
<keyword evidence="3 6" id="KW-0694">RNA-binding</keyword>
<keyword evidence="5 6" id="KW-0804">Transcription</keyword>
<dbReference type="Gene3D" id="1.10.940.10">
    <property type="entry name" value="NusB-like"/>
    <property type="match status" value="1"/>
</dbReference>
<dbReference type="InterPro" id="IPR006027">
    <property type="entry name" value="NusB_RsmB_TIM44"/>
</dbReference>
<organism evidence="8 9">
    <name type="scientific">Lentilactobacillus raoultii</name>
    <dbReference type="NCBI Taxonomy" id="1987503"/>
    <lineage>
        <taxon>Bacteria</taxon>
        <taxon>Bacillati</taxon>
        <taxon>Bacillota</taxon>
        <taxon>Bacilli</taxon>
        <taxon>Lactobacillales</taxon>
        <taxon>Lactobacillaceae</taxon>
        <taxon>Lentilactobacillus</taxon>
    </lineage>
</organism>
<evidence type="ECO:0000256" key="5">
    <source>
        <dbReference type="ARBA" id="ARBA00023163"/>
    </source>
</evidence>